<name>A0A7J2TFV7_ARCFL</name>
<dbReference type="SUPFAM" id="SSF75615">
    <property type="entry name" value="Siroheme synthase middle domains-like"/>
    <property type="match status" value="1"/>
</dbReference>
<comment type="pathway">
    <text evidence="1">Porphyrin-containing compound metabolism; siroheme biosynthesis; sirohydrochlorin from precorrin-2: step 1/1.</text>
</comment>
<protein>
    <recommendedName>
        <fullName evidence="2">precorrin-2 dehydrogenase</fullName>
        <ecNumber evidence="2">1.3.1.76</ecNumber>
    </recommendedName>
</protein>
<keyword evidence="4" id="KW-0520">NAD</keyword>
<organism evidence="7">
    <name type="scientific">Archaeoglobus fulgidus</name>
    <dbReference type="NCBI Taxonomy" id="2234"/>
    <lineage>
        <taxon>Archaea</taxon>
        <taxon>Methanobacteriati</taxon>
        <taxon>Methanobacteriota</taxon>
        <taxon>Archaeoglobi</taxon>
        <taxon>Archaeoglobales</taxon>
        <taxon>Archaeoglobaceae</taxon>
        <taxon>Archaeoglobus</taxon>
    </lineage>
</organism>
<keyword evidence="5" id="KW-0627">Porphyrin biosynthesis</keyword>
<evidence type="ECO:0000256" key="2">
    <source>
        <dbReference type="ARBA" id="ARBA00012400"/>
    </source>
</evidence>
<dbReference type="InterPro" id="IPR028161">
    <property type="entry name" value="Met8-like"/>
</dbReference>
<evidence type="ECO:0000313" key="7">
    <source>
        <dbReference type="EMBL" id="HEH34599.1"/>
    </source>
</evidence>
<dbReference type="PROSITE" id="PS00065">
    <property type="entry name" value="D_2_HYDROXYACID_DH_1"/>
    <property type="match status" value="1"/>
</dbReference>
<evidence type="ECO:0000256" key="1">
    <source>
        <dbReference type="ARBA" id="ARBA00005010"/>
    </source>
</evidence>
<comment type="caution">
    <text evidence="7">The sequence shown here is derived from an EMBL/GenBank/DDBJ whole genome shotgun (WGS) entry which is preliminary data.</text>
</comment>
<proteinExistence type="predicted"/>
<dbReference type="SUPFAM" id="SSF51735">
    <property type="entry name" value="NAD(P)-binding Rossmann-fold domains"/>
    <property type="match status" value="1"/>
</dbReference>
<dbReference type="InterPro" id="IPR029752">
    <property type="entry name" value="D-isomer_DH_CS1"/>
</dbReference>
<dbReference type="PANTHER" id="PTHR35330:SF1">
    <property type="entry name" value="SIROHEME BIOSYNTHESIS PROTEIN MET8"/>
    <property type="match status" value="1"/>
</dbReference>
<evidence type="ECO:0000256" key="5">
    <source>
        <dbReference type="ARBA" id="ARBA00023244"/>
    </source>
</evidence>
<comment type="catalytic activity">
    <reaction evidence="6">
        <text>precorrin-2 + NAD(+) = sirohydrochlorin + NADH + 2 H(+)</text>
        <dbReference type="Rhea" id="RHEA:15613"/>
        <dbReference type="ChEBI" id="CHEBI:15378"/>
        <dbReference type="ChEBI" id="CHEBI:57540"/>
        <dbReference type="ChEBI" id="CHEBI:57945"/>
        <dbReference type="ChEBI" id="CHEBI:58351"/>
        <dbReference type="ChEBI" id="CHEBI:58827"/>
        <dbReference type="EC" id="1.3.1.76"/>
    </reaction>
</comment>
<sequence>MRIPLFIEFSGKKVAVIGGGNVGTSRAKRFLEVGAKVTVFSLEFSDELKDLWRKGLVELVERRVEEIGEELSEFDLVVVAIGEKKFNEKFKELSRKHKFLLNLANDANDTEVVVPFEGGKDGIRFAVTTEGKSGVVARFVRDKFQDLLEKDETIFTYLSAMDHLKKYMKQRGIPIDVRMRVYSIAAANREILKLSSEGKVEEAKRLLERIAEEEMSKVVRDAGF</sequence>
<evidence type="ECO:0000256" key="4">
    <source>
        <dbReference type="ARBA" id="ARBA00023027"/>
    </source>
</evidence>
<dbReference type="InterPro" id="IPR036291">
    <property type="entry name" value="NAD(P)-bd_dom_sf"/>
</dbReference>
<dbReference type="Gene3D" id="3.40.50.720">
    <property type="entry name" value="NAD(P)-binding Rossmann-like Domain"/>
    <property type="match status" value="1"/>
</dbReference>
<dbReference type="PANTHER" id="PTHR35330">
    <property type="entry name" value="SIROHEME BIOSYNTHESIS PROTEIN MET8"/>
    <property type="match status" value="1"/>
</dbReference>
<dbReference type="GO" id="GO:0004325">
    <property type="term" value="F:ferrochelatase activity"/>
    <property type="evidence" value="ECO:0007669"/>
    <property type="project" value="InterPro"/>
</dbReference>
<keyword evidence="3" id="KW-0560">Oxidoreductase</keyword>
<dbReference type="AlphaFoldDB" id="A0A7J2TFV7"/>
<accession>A0A7J2TFV7</accession>
<dbReference type="InterPro" id="IPR006367">
    <property type="entry name" value="Sirohaem_synthase_N"/>
</dbReference>
<dbReference type="UniPathway" id="UPA00262">
    <property type="reaction ID" value="UER00222"/>
</dbReference>
<dbReference type="GO" id="GO:0019354">
    <property type="term" value="P:siroheme biosynthetic process"/>
    <property type="evidence" value="ECO:0007669"/>
    <property type="project" value="UniProtKB-UniPathway"/>
</dbReference>
<reference evidence="7" key="1">
    <citation type="journal article" date="2020" name="mSystems">
        <title>Genome- and Community-Level Interaction Insights into Carbon Utilization and Element Cycling Functions of Hydrothermarchaeota in Hydrothermal Sediment.</title>
        <authorList>
            <person name="Zhou Z."/>
            <person name="Liu Y."/>
            <person name="Xu W."/>
            <person name="Pan J."/>
            <person name="Luo Z.H."/>
            <person name="Li M."/>
        </authorList>
    </citation>
    <scope>NUCLEOTIDE SEQUENCE [LARGE SCALE GENOMIC DNA]</scope>
    <source>
        <strain evidence="7">SpSt-26</strain>
    </source>
</reference>
<evidence type="ECO:0000256" key="3">
    <source>
        <dbReference type="ARBA" id="ARBA00023002"/>
    </source>
</evidence>
<dbReference type="EC" id="1.3.1.76" evidence="2"/>
<dbReference type="GO" id="GO:0043115">
    <property type="term" value="F:precorrin-2 dehydrogenase activity"/>
    <property type="evidence" value="ECO:0007669"/>
    <property type="project" value="UniProtKB-EC"/>
</dbReference>
<dbReference type="Pfam" id="PF13241">
    <property type="entry name" value="NAD_binding_7"/>
    <property type="match status" value="1"/>
</dbReference>
<dbReference type="EMBL" id="DSLA01000008">
    <property type="protein sequence ID" value="HEH34599.1"/>
    <property type="molecule type" value="Genomic_DNA"/>
</dbReference>
<dbReference type="NCBIfam" id="TIGR01470">
    <property type="entry name" value="cysG_Nterm"/>
    <property type="match status" value="1"/>
</dbReference>
<evidence type="ECO:0000256" key="6">
    <source>
        <dbReference type="ARBA" id="ARBA00047561"/>
    </source>
</evidence>
<gene>
    <name evidence="7" type="ORF">ENP88_00275</name>
</gene>